<comment type="caution">
    <text evidence="2">The sequence shown here is derived from an EMBL/GenBank/DDBJ whole genome shotgun (WGS) entry which is preliminary data.</text>
</comment>
<dbReference type="InterPro" id="IPR016024">
    <property type="entry name" value="ARM-type_fold"/>
</dbReference>
<dbReference type="AlphaFoldDB" id="A0A1F7WNK3"/>
<dbReference type="InterPro" id="IPR029052">
    <property type="entry name" value="Metallo-depent_PP-like"/>
</dbReference>
<dbReference type="Proteomes" id="UP000178735">
    <property type="component" value="Unassembled WGS sequence"/>
</dbReference>
<accession>A0A1F7WNK3</accession>
<dbReference type="Gene3D" id="3.60.21.10">
    <property type="match status" value="1"/>
</dbReference>
<evidence type="ECO:0000313" key="3">
    <source>
        <dbReference type="Proteomes" id="UP000178735"/>
    </source>
</evidence>
<evidence type="ECO:0000313" key="2">
    <source>
        <dbReference type="EMBL" id="OGM03969.1"/>
    </source>
</evidence>
<proteinExistence type="predicted"/>
<dbReference type="Pfam" id="PF13646">
    <property type="entry name" value="HEAT_2"/>
    <property type="match status" value="2"/>
</dbReference>
<keyword evidence="1" id="KW-0175">Coiled coil</keyword>
<gene>
    <name evidence="2" type="ORF">A2008_06930</name>
</gene>
<dbReference type="PANTHER" id="PTHR12697:SF5">
    <property type="entry name" value="DEOXYHYPUSINE HYDROXYLASE"/>
    <property type="match status" value="1"/>
</dbReference>
<dbReference type="GO" id="GO:0016491">
    <property type="term" value="F:oxidoreductase activity"/>
    <property type="evidence" value="ECO:0007669"/>
    <property type="project" value="TreeGrafter"/>
</dbReference>
<dbReference type="SUPFAM" id="SSF56300">
    <property type="entry name" value="Metallo-dependent phosphatases"/>
    <property type="match status" value="1"/>
</dbReference>
<dbReference type="STRING" id="1817813.A2008_06930"/>
<dbReference type="PANTHER" id="PTHR12697">
    <property type="entry name" value="PBS LYASE HEAT-LIKE PROTEIN"/>
    <property type="match status" value="1"/>
</dbReference>
<feature type="coiled-coil region" evidence="1">
    <location>
        <begin position="60"/>
        <end position="97"/>
    </location>
</feature>
<protein>
    <submittedName>
        <fullName evidence="2">Uncharacterized protein</fullName>
    </submittedName>
</protein>
<dbReference type="InterPro" id="IPR011989">
    <property type="entry name" value="ARM-like"/>
</dbReference>
<organism evidence="2 3">
    <name type="scientific">Candidatus Wallbacteria bacterium GWC2_49_35</name>
    <dbReference type="NCBI Taxonomy" id="1817813"/>
    <lineage>
        <taxon>Bacteria</taxon>
        <taxon>Candidatus Walliibacteriota</taxon>
    </lineage>
</organism>
<evidence type="ECO:0000256" key="1">
    <source>
        <dbReference type="SAM" id="Coils"/>
    </source>
</evidence>
<reference evidence="2 3" key="1">
    <citation type="journal article" date="2016" name="Nat. Commun.">
        <title>Thousands of microbial genomes shed light on interconnected biogeochemical processes in an aquifer system.</title>
        <authorList>
            <person name="Anantharaman K."/>
            <person name="Brown C.T."/>
            <person name="Hug L.A."/>
            <person name="Sharon I."/>
            <person name="Castelle C.J."/>
            <person name="Probst A.J."/>
            <person name="Thomas B.C."/>
            <person name="Singh A."/>
            <person name="Wilkins M.J."/>
            <person name="Karaoz U."/>
            <person name="Brodie E.L."/>
            <person name="Williams K.H."/>
            <person name="Hubbard S.S."/>
            <person name="Banfield J.F."/>
        </authorList>
    </citation>
    <scope>NUCLEOTIDE SEQUENCE [LARGE SCALE GENOMIC DNA]</scope>
</reference>
<name>A0A1F7WNK3_9BACT</name>
<dbReference type="Gene3D" id="1.25.10.10">
    <property type="entry name" value="Leucine-rich Repeat Variant"/>
    <property type="match status" value="2"/>
</dbReference>
<dbReference type="EMBL" id="MGFH01000152">
    <property type="protein sequence ID" value="OGM03969.1"/>
    <property type="molecule type" value="Genomic_DNA"/>
</dbReference>
<sequence>MSEKNLEYLLSSPFENDRIKVIYYIVKNRLNEYGETIKKMAAADESLNVRYYARKACAYFDSIDDEKKRAEEIDSELEEQKSRKQAIKDKINALGDSENIEERILAVKGAIKYKLEGFIEFLMRRLHIETEENVIATLIKAFGYSNDKNCTPILLKYLKHANFRIVANAIEAISMLDDERAFPHIIGLLNGGRDNRVAANIIEYLKKYDAESAIKLLEEMLSFPSDAMVDSAVFVLCGFKSKKILPLLEKLKSHKNQAIVKKVEAAIKSINISGGETLSIDSLADNLIARDASSPEKSISDSLVDGKNQGETKISKIREMLAAPASPASVEALAQIFREEKDEYVLAYAVSACSKINAGKNITILKKYLTHQNPRIRANAVEALGEIEGIDLHSILKPLLKDKNNRVRANAIIALRKYPNIDHVSYITEMIKSGDKLMITSSIYAIIKIKNETIPLLSDLVKSGDEEVKERALSALDFLGNDLNDLNAKKLLNELGIGTKNISKSAEYIFSKTVLDQLDVAYDDTISESSLISSKKAPFTFTADSIKSLISQNMHIIQNTAAVLVILAAVLGVWSFFSSQTGQKVLDYVNIFKGGEYKTVILYTSNLAEIIKPKDVGRSNEEKVAALKNLINSERAAANAEKAVFITLDAGNYLFDSSEIGVNTEDCYKTMNELEYSAAGFGLRDLMFCFNLLEIQPPKFKLPVLCTHVTENSKDGVTPEFFKQVYFKNERGIVFCMVGFTDAAAASKAPAKYTKKYSFKEPAKIAEQIFTPEYIKPSEYNMIIAVTHNGLEHARDMAQKAPLINFMIYLDDGSKKEKASGYTQVGPAYLLPSRIEKNKVSYGRFEFIYERKQRTIKDARFELKEL</sequence>
<dbReference type="SUPFAM" id="SSF48371">
    <property type="entry name" value="ARM repeat"/>
    <property type="match status" value="1"/>
</dbReference>